<dbReference type="EMBL" id="JACEEZ010025796">
    <property type="protein sequence ID" value="KAG0697362.1"/>
    <property type="molecule type" value="Genomic_DNA"/>
</dbReference>
<proteinExistence type="predicted"/>
<name>A0A8J8WDR0_CHIOP</name>
<reference evidence="2" key="1">
    <citation type="submission" date="2020-07" db="EMBL/GenBank/DDBJ databases">
        <title>The High-quality genome of the commercially important snow crab, Chionoecetes opilio.</title>
        <authorList>
            <person name="Jeong J.-H."/>
            <person name="Ryu S."/>
        </authorList>
    </citation>
    <scope>NUCLEOTIDE SEQUENCE</scope>
    <source>
        <strain evidence="2">MADBK_172401_WGS</strain>
        <tissue evidence="2">Digestive gland</tissue>
    </source>
</reference>
<dbReference type="Proteomes" id="UP000770661">
    <property type="component" value="Unassembled WGS sequence"/>
</dbReference>
<gene>
    <name evidence="2" type="ORF">GWK47_026343</name>
</gene>
<feature type="region of interest" description="Disordered" evidence="1">
    <location>
        <begin position="93"/>
        <end position="119"/>
    </location>
</feature>
<comment type="caution">
    <text evidence="2">The sequence shown here is derived from an EMBL/GenBank/DDBJ whole genome shotgun (WGS) entry which is preliminary data.</text>
</comment>
<accession>A0A8J8WDR0</accession>
<dbReference type="AlphaFoldDB" id="A0A8J8WDR0"/>
<feature type="region of interest" description="Disordered" evidence="1">
    <location>
        <begin position="38"/>
        <end position="72"/>
    </location>
</feature>
<keyword evidence="3" id="KW-1185">Reference proteome</keyword>
<evidence type="ECO:0000313" key="3">
    <source>
        <dbReference type="Proteomes" id="UP000770661"/>
    </source>
</evidence>
<evidence type="ECO:0000256" key="1">
    <source>
        <dbReference type="SAM" id="MobiDB-lite"/>
    </source>
</evidence>
<feature type="compositionally biased region" description="Basic and acidic residues" evidence="1">
    <location>
        <begin position="106"/>
        <end position="119"/>
    </location>
</feature>
<protein>
    <submittedName>
        <fullName evidence="2">Uncharacterized protein</fullName>
    </submittedName>
</protein>
<feature type="compositionally biased region" description="Polar residues" evidence="1">
    <location>
        <begin position="45"/>
        <end position="58"/>
    </location>
</feature>
<evidence type="ECO:0000313" key="2">
    <source>
        <dbReference type="EMBL" id="KAG0697362.1"/>
    </source>
</evidence>
<organism evidence="2 3">
    <name type="scientific">Chionoecetes opilio</name>
    <name type="common">Atlantic snow crab</name>
    <name type="synonym">Cancer opilio</name>
    <dbReference type="NCBI Taxonomy" id="41210"/>
    <lineage>
        <taxon>Eukaryota</taxon>
        <taxon>Metazoa</taxon>
        <taxon>Ecdysozoa</taxon>
        <taxon>Arthropoda</taxon>
        <taxon>Crustacea</taxon>
        <taxon>Multicrustacea</taxon>
        <taxon>Malacostraca</taxon>
        <taxon>Eumalacostraca</taxon>
        <taxon>Eucarida</taxon>
        <taxon>Decapoda</taxon>
        <taxon>Pleocyemata</taxon>
        <taxon>Brachyura</taxon>
        <taxon>Eubrachyura</taxon>
        <taxon>Majoidea</taxon>
        <taxon>Majidae</taxon>
        <taxon>Chionoecetes</taxon>
    </lineage>
</organism>
<sequence>MMIPPGTLFPLLLLSSRPFPQDPDAMYDRPASRLHPWRLRGGSYSPASLGTPPTSRQRWTSHHPPSFLSRDDAVPASSAPCCFSAPNPFLATPTANTPHLRPPPDPFRHDKTQRHAADF</sequence>